<reference evidence="1" key="1">
    <citation type="submission" date="2021-03" db="EMBL/GenBank/DDBJ databases">
        <authorList>
            <person name="Bekaert M."/>
        </authorList>
    </citation>
    <scope>NUCLEOTIDE SEQUENCE</scope>
</reference>
<evidence type="ECO:0000313" key="1">
    <source>
        <dbReference type="EMBL" id="CAG2212361.1"/>
    </source>
</evidence>
<protein>
    <submittedName>
        <fullName evidence="1">Uncharacterized protein</fullName>
    </submittedName>
</protein>
<evidence type="ECO:0000313" key="2">
    <source>
        <dbReference type="Proteomes" id="UP000683360"/>
    </source>
</evidence>
<sequence length="511" mass="57416">MSLSVLGYVHEKDFCYGKTRPVICNINEKISIRDISYERNCSSCLCTFYTDSSCEEFRLPGSWKNNYYYEGLSGFNQEQIKGERVACPNNAQIFANQVHLKYECINDNSAINFCTSFKKTEGPSVHLQYGFSSLSTSKRNCKCKALTTSGTLQIQAVDIRLQNVSSGICDKDQNSYLEFDSINHVIKCQNKQLIGGYETIYNSSNSSIELLLHLEGDPTLGRNVSVVCGNIDIDTTLSYGLTSSNSEGINLTTSANLKETKSTKFTHSKIVNPTIFTNLEMNNRKTASHSEQTSTYHNIQLTDVTKYNKIAESVSGMKEKVDLETSTYAEVINLTTTAPHSEQESNNQNIHPTDVTKYHKIEESVSRMKAKSRKRGSDQISDNYDHLNNKGFSTSEENNYPHNKPGIYDHCRPIVHSLDGHYDKVKVNNSGTSSNSPQQNILLYPRLSTLPKLESDANFDEQNINPYVDEAVVNGMTSAYRLRSLSSTNDVDESIRDMMTHATSWAEEDKL</sequence>
<accession>A0A8S3RVM7</accession>
<gene>
    <name evidence="1" type="ORF">MEDL_26324</name>
</gene>
<comment type="caution">
    <text evidence="1">The sequence shown here is derived from an EMBL/GenBank/DDBJ whole genome shotgun (WGS) entry which is preliminary data.</text>
</comment>
<dbReference type="EMBL" id="CAJPWZ010001295">
    <property type="protein sequence ID" value="CAG2212361.1"/>
    <property type="molecule type" value="Genomic_DNA"/>
</dbReference>
<organism evidence="1 2">
    <name type="scientific">Mytilus edulis</name>
    <name type="common">Blue mussel</name>
    <dbReference type="NCBI Taxonomy" id="6550"/>
    <lineage>
        <taxon>Eukaryota</taxon>
        <taxon>Metazoa</taxon>
        <taxon>Spiralia</taxon>
        <taxon>Lophotrochozoa</taxon>
        <taxon>Mollusca</taxon>
        <taxon>Bivalvia</taxon>
        <taxon>Autobranchia</taxon>
        <taxon>Pteriomorphia</taxon>
        <taxon>Mytilida</taxon>
        <taxon>Mytiloidea</taxon>
        <taxon>Mytilidae</taxon>
        <taxon>Mytilinae</taxon>
        <taxon>Mytilus</taxon>
    </lineage>
</organism>
<proteinExistence type="predicted"/>
<name>A0A8S3RVM7_MYTED</name>
<dbReference type="AlphaFoldDB" id="A0A8S3RVM7"/>
<dbReference type="Proteomes" id="UP000683360">
    <property type="component" value="Unassembled WGS sequence"/>
</dbReference>
<keyword evidence="2" id="KW-1185">Reference proteome</keyword>
<dbReference type="OrthoDB" id="6197463at2759"/>